<keyword evidence="7" id="KW-1185">Reference proteome</keyword>
<feature type="domain" description="CATSPERG Ig-like" evidence="5">
    <location>
        <begin position="693"/>
        <end position="764"/>
    </location>
</feature>
<feature type="domain" description="CATSPERG N-terminal" evidence="3">
    <location>
        <begin position="25"/>
        <end position="183"/>
    </location>
</feature>
<accession>H9G633</accession>
<dbReference type="InterPro" id="IPR053871">
    <property type="entry name" value="CATSPERG_beta-prop"/>
</dbReference>
<evidence type="ECO:0000259" key="3">
    <source>
        <dbReference type="Pfam" id="PF22840"/>
    </source>
</evidence>
<dbReference type="InterPro" id="IPR053874">
    <property type="entry name" value="CATSPERG_Ig-like"/>
</dbReference>
<dbReference type="GO" id="GO:0097228">
    <property type="term" value="C:sperm principal piece"/>
    <property type="evidence" value="ECO:0007669"/>
    <property type="project" value="InterPro"/>
</dbReference>
<dbReference type="PANTHER" id="PTHR14327">
    <property type="entry name" value="CATION CHANNEL SPERM-ASSOCIATED PROTEIN SUBUNIT GAMMA"/>
    <property type="match status" value="1"/>
</dbReference>
<evidence type="ECO:0000313" key="6">
    <source>
        <dbReference type="Ensembl" id="ENSACAP00000002189.3"/>
    </source>
</evidence>
<dbReference type="InterPro" id="IPR053872">
    <property type="entry name" value="CATSPERG_N"/>
</dbReference>
<dbReference type="Pfam" id="PF22846">
    <property type="entry name" value="CATSPERG_C"/>
    <property type="match status" value="1"/>
</dbReference>
<dbReference type="PANTHER" id="PTHR14327:SF1">
    <property type="entry name" value="CATION CHANNEL SPERM-ASSOCIATED AUXILIARY SUBUNIT GAMMA"/>
    <property type="match status" value="1"/>
</dbReference>
<sequence>MWRFLLARLLLFLLQPIYTLSDSDCKWMAVVNRFDNLGGDRSVFFRQHEIPSVAEIFKELVDSAIDPDDKNKYLGFPYYLKINLTCKTLDSAMALRTAHYTGLKPVVTVTFEEPTHAVRQKQEQLQIKMTAAPYRIKGCRSEEVCRMCWCTPMPFMNGSVVMDVMVGSNHLGFPVDDKRFSINVNGYMRASRKRIRFRIGRKLNVLRNFMSLSHPSRPLWYTHERAPVLILGDISRNKVVLFSDTGFEDYFLIEVAIDSCRIDSITCKKTAFSPSIVDTIATESTLFIRQNQLVYYFVGHYPILHMKSPGSAMWTRILNEVCVKKLNPVFFAKNNTEYVIALAGGRQEGNFYLISVQGISFGVPSTTPFPLPCCPLKLIALQNFCVSLSFFFCISPLAVSDRGYVVLLGTEQYTTQLLFPRGLAFNPFSKIFYIWGNAILQSNDMVSYIYLSNFPGDSSIRYFVMSFNGHIAFVTDADEVWVMKEGSTEIKRAYPSEAWSVYNTLQVMEGSPDHDLNATQAIVTVFFDKDGMQELVYREDPGTTGKLIKRKFPLDHILTYDQMISTPHKGMTFTHRCPFAVVRFVDLPFPQRFTRMEHYRVKPPEIMEKTGFYDQKSLIVYQGLVYQLLQLHSAYHRAYADPVHDPTWRWWKNKKQDAEYYYYMASNWKSSGGIYVDMANYVKIYNIRPNNLLAKTIYLDKKQTFLFSVYLSLRTTKQSMGETAEENSLNYMWLTILLAHPDYIRADLERHELISRGSVLYKVRAPLFPTDGLCEWGQEEKFLAYHSKPASSQNYKRFYSYSLPTLQGSDTIIINIGCPPGRRLAFDITYTKNFTSEKNKRYFDCVKPDPEMPCFYFSDVFYPFFLIQDMVTGHSGRFNGRWVCQQNSPCHDIVPTGASAPDYFFVMKVSNRGVDQTTYCDYALEFIVHIHGLRLSYIRALYLLEVTIEGPTCFLGFIL</sequence>
<dbReference type="InterPro" id="IPR028246">
    <property type="entry name" value="CATSPERG"/>
</dbReference>
<reference evidence="6" key="1">
    <citation type="submission" date="2009-12" db="EMBL/GenBank/DDBJ databases">
        <title>The Genome Sequence of Anolis carolinensis (Green Anole Lizard).</title>
        <authorList>
            <consortium name="The Genome Sequencing Platform"/>
            <person name="Di Palma F."/>
            <person name="Alfoldi J."/>
            <person name="Heiman D."/>
            <person name="Young S."/>
            <person name="Grabherr M."/>
            <person name="Johnson J."/>
            <person name="Lander E.S."/>
            <person name="Lindblad-Toh K."/>
        </authorList>
    </citation>
    <scope>NUCLEOTIDE SEQUENCE [LARGE SCALE GENOMIC DNA]</scope>
    <source>
        <strain evidence="6">JBL SC #1</strain>
    </source>
</reference>
<proteinExistence type="predicted"/>
<dbReference type="Ensembl" id="ENSACAT00000002249.4">
    <property type="protein sequence ID" value="ENSACAP00000002189.3"/>
    <property type="gene ID" value="ENSACAG00000002290.4"/>
</dbReference>
<dbReference type="Pfam" id="PF22840">
    <property type="entry name" value="CATSPERG_NTD"/>
    <property type="match status" value="1"/>
</dbReference>
<dbReference type="GeneTree" id="ENSGT00390000014139"/>
<dbReference type="Bgee" id="ENSACAG00000002290">
    <property type="expression patterns" value="Expressed in skeletal muscle tissue and 13 other cell types or tissues"/>
</dbReference>
<reference evidence="6" key="2">
    <citation type="submission" date="2025-08" db="UniProtKB">
        <authorList>
            <consortium name="Ensembl"/>
        </authorList>
    </citation>
    <scope>IDENTIFICATION</scope>
</reference>
<dbReference type="Pfam" id="PF15064">
    <property type="entry name" value="CATSPERG_beta-prop"/>
    <property type="match status" value="2"/>
</dbReference>
<reference evidence="6" key="3">
    <citation type="submission" date="2025-09" db="UniProtKB">
        <authorList>
            <consortium name="Ensembl"/>
        </authorList>
    </citation>
    <scope>IDENTIFICATION</scope>
</reference>
<evidence type="ECO:0000259" key="4">
    <source>
        <dbReference type="Pfam" id="PF22846"/>
    </source>
</evidence>
<dbReference type="HOGENOM" id="CLU_010744_0_0_1"/>
<dbReference type="Pfam" id="PF22851">
    <property type="entry name" value="CATSPERG_Ig-like"/>
    <property type="match status" value="1"/>
</dbReference>
<dbReference type="AlphaFoldDB" id="H9G633"/>
<dbReference type="Proteomes" id="UP000001646">
    <property type="component" value="Unplaced"/>
</dbReference>
<evidence type="ECO:0008006" key="8">
    <source>
        <dbReference type="Google" id="ProtNLM"/>
    </source>
</evidence>
<feature type="signal peptide" evidence="1">
    <location>
        <begin position="1"/>
        <end position="21"/>
    </location>
</feature>
<evidence type="ECO:0000259" key="5">
    <source>
        <dbReference type="Pfam" id="PF22851"/>
    </source>
</evidence>
<dbReference type="InParanoid" id="H9G633"/>
<evidence type="ECO:0000313" key="7">
    <source>
        <dbReference type="Proteomes" id="UP000001646"/>
    </source>
</evidence>
<feature type="domain" description="CATSPERG C-terminal" evidence="4">
    <location>
        <begin position="881"/>
        <end position="948"/>
    </location>
</feature>
<keyword evidence="1" id="KW-0732">Signal</keyword>
<evidence type="ECO:0000256" key="1">
    <source>
        <dbReference type="SAM" id="SignalP"/>
    </source>
</evidence>
<feature type="domain" description="CATSPERG beta-propeller" evidence="2">
    <location>
        <begin position="189"/>
        <end position="356"/>
    </location>
</feature>
<dbReference type="STRING" id="28377.ENSACAP00000002189"/>
<feature type="chain" id="PRO_5032764649" description="Cation channel sperm associated auxiliary subunit gamma" evidence="1">
    <location>
        <begin position="22"/>
        <end position="959"/>
    </location>
</feature>
<gene>
    <name evidence="6" type="primary">LOC100557052</name>
</gene>
<dbReference type="eggNOG" id="ENOG502QWAR">
    <property type="taxonomic scope" value="Eukaryota"/>
</dbReference>
<dbReference type="GO" id="GO:0031514">
    <property type="term" value="C:motile cilium"/>
    <property type="evidence" value="ECO:0000318"/>
    <property type="project" value="GO_Central"/>
</dbReference>
<evidence type="ECO:0000259" key="2">
    <source>
        <dbReference type="Pfam" id="PF15064"/>
    </source>
</evidence>
<dbReference type="InterPro" id="IPR053873">
    <property type="entry name" value="CATSPERG_C"/>
</dbReference>
<name>H9G633_ANOCA</name>
<organism evidence="6 7">
    <name type="scientific">Anolis carolinensis</name>
    <name type="common">Green anole</name>
    <name type="synonym">American chameleon</name>
    <dbReference type="NCBI Taxonomy" id="28377"/>
    <lineage>
        <taxon>Eukaryota</taxon>
        <taxon>Metazoa</taxon>
        <taxon>Chordata</taxon>
        <taxon>Craniata</taxon>
        <taxon>Vertebrata</taxon>
        <taxon>Euteleostomi</taxon>
        <taxon>Lepidosauria</taxon>
        <taxon>Squamata</taxon>
        <taxon>Bifurcata</taxon>
        <taxon>Unidentata</taxon>
        <taxon>Episquamata</taxon>
        <taxon>Toxicofera</taxon>
        <taxon>Iguania</taxon>
        <taxon>Dactyloidae</taxon>
        <taxon>Anolis</taxon>
    </lineage>
</organism>
<feature type="domain" description="CATSPERG beta-propeller" evidence="2">
    <location>
        <begin position="403"/>
        <end position="588"/>
    </location>
</feature>
<dbReference type="GO" id="GO:0036128">
    <property type="term" value="C:CatSper complex"/>
    <property type="evidence" value="ECO:0007669"/>
    <property type="project" value="InterPro"/>
</dbReference>
<protein>
    <recommendedName>
        <fullName evidence="8">Cation channel sperm associated auxiliary subunit gamma</fullName>
    </recommendedName>
</protein>